<evidence type="ECO:0000256" key="1">
    <source>
        <dbReference type="SAM" id="MobiDB-lite"/>
    </source>
</evidence>
<evidence type="ECO:0000313" key="3">
    <source>
        <dbReference type="Proteomes" id="UP000299102"/>
    </source>
</evidence>
<reference evidence="2 3" key="1">
    <citation type="journal article" date="2019" name="Commun. Biol.">
        <title>The bagworm genome reveals a unique fibroin gene that provides high tensile strength.</title>
        <authorList>
            <person name="Kono N."/>
            <person name="Nakamura H."/>
            <person name="Ohtoshi R."/>
            <person name="Tomita M."/>
            <person name="Numata K."/>
            <person name="Arakawa K."/>
        </authorList>
    </citation>
    <scope>NUCLEOTIDE SEQUENCE [LARGE SCALE GENOMIC DNA]</scope>
</reference>
<accession>A0A4C1ZN22</accession>
<sequence length="115" mass="12487">MNFSLWRVPFVEKGTEDGSTSLPLPAQLVAGVVVHTNKKKINRSLSSITKTCQFRGLSRRSVASSAPDPGSRDHETVAIQPEVLITVHYRRIARAAIATGPRPPVEKQTPALACD</sequence>
<dbReference type="EMBL" id="BGZK01002040">
    <property type="protein sequence ID" value="GBP89876.1"/>
    <property type="molecule type" value="Genomic_DNA"/>
</dbReference>
<proteinExistence type="predicted"/>
<dbReference type="Proteomes" id="UP000299102">
    <property type="component" value="Unassembled WGS sequence"/>
</dbReference>
<name>A0A4C1ZN22_EUMVA</name>
<keyword evidence="3" id="KW-1185">Reference proteome</keyword>
<comment type="caution">
    <text evidence="2">The sequence shown here is derived from an EMBL/GenBank/DDBJ whole genome shotgun (WGS) entry which is preliminary data.</text>
</comment>
<evidence type="ECO:0000313" key="2">
    <source>
        <dbReference type="EMBL" id="GBP89876.1"/>
    </source>
</evidence>
<dbReference type="AlphaFoldDB" id="A0A4C1ZN22"/>
<organism evidence="2 3">
    <name type="scientific">Eumeta variegata</name>
    <name type="common">Bagworm moth</name>
    <name type="synonym">Eumeta japonica</name>
    <dbReference type="NCBI Taxonomy" id="151549"/>
    <lineage>
        <taxon>Eukaryota</taxon>
        <taxon>Metazoa</taxon>
        <taxon>Ecdysozoa</taxon>
        <taxon>Arthropoda</taxon>
        <taxon>Hexapoda</taxon>
        <taxon>Insecta</taxon>
        <taxon>Pterygota</taxon>
        <taxon>Neoptera</taxon>
        <taxon>Endopterygota</taxon>
        <taxon>Lepidoptera</taxon>
        <taxon>Glossata</taxon>
        <taxon>Ditrysia</taxon>
        <taxon>Tineoidea</taxon>
        <taxon>Psychidae</taxon>
        <taxon>Oiketicinae</taxon>
        <taxon>Eumeta</taxon>
    </lineage>
</organism>
<gene>
    <name evidence="2" type="ORF">EVAR_57939_1</name>
</gene>
<protein>
    <submittedName>
        <fullName evidence="2">Uncharacterized protein</fullName>
    </submittedName>
</protein>
<feature type="region of interest" description="Disordered" evidence="1">
    <location>
        <begin position="58"/>
        <end position="77"/>
    </location>
</feature>